<evidence type="ECO:0000259" key="1">
    <source>
        <dbReference type="Pfam" id="PF01370"/>
    </source>
</evidence>
<feature type="domain" description="NAD-dependent epimerase/dehydratase" evidence="1">
    <location>
        <begin position="3"/>
        <end position="169"/>
    </location>
</feature>
<dbReference type="Pfam" id="PF01370">
    <property type="entry name" value="Epimerase"/>
    <property type="match status" value="1"/>
</dbReference>
<name>A0A8E2A3C3_9PORP</name>
<dbReference type="AlphaFoldDB" id="A0A8E2A3C3"/>
<proteinExistence type="predicted"/>
<dbReference type="PANTHER" id="PTHR43245">
    <property type="entry name" value="BIFUNCTIONAL POLYMYXIN RESISTANCE PROTEIN ARNA"/>
    <property type="match status" value="1"/>
</dbReference>
<dbReference type="SUPFAM" id="SSF51735">
    <property type="entry name" value="NAD(P)-binding Rossmann-fold domains"/>
    <property type="match status" value="1"/>
</dbReference>
<organism evidence="2 3">
    <name type="scientific">Macellibacteroides fermentans</name>
    <dbReference type="NCBI Taxonomy" id="879969"/>
    <lineage>
        <taxon>Bacteria</taxon>
        <taxon>Pseudomonadati</taxon>
        <taxon>Bacteroidota</taxon>
        <taxon>Bacteroidia</taxon>
        <taxon>Bacteroidales</taxon>
        <taxon>Porphyromonadaceae</taxon>
        <taxon>Macellibacteroides</taxon>
    </lineage>
</organism>
<comment type="caution">
    <text evidence="2">The sequence shown here is derived from an EMBL/GenBank/DDBJ whole genome shotgun (WGS) entry which is preliminary data.</text>
</comment>
<evidence type="ECO:0000313" key="2">
    <source>
        <dbReference type="EMBL" id="NYI50800.1"/>
    </source>
</evidence>
<dbReference type="RefSeq" id="WP_179400226.1">
    <property type="nucleotide sequence ID" value="NZ_JACCCY010000004.1"/>
</dbReference>
<dbReference type="EMBL" id="JACCCY010000004">
    <property type="protein sequence ID" value="NYI50800.1"/>
    <property type="molecule type" value="Genomic_DNA"/>
</dbReference>
<keyword evidence="3" id="KW-1185">Reference proteome</keyword>
<evidence type="ECO:0000313" key="3">
    <source>
        <dbReference type="Proteomes" id="UP000574332"/>
    </source>
</evidence>
<dbReference type="InterPro" id="IPR050177">
    <property type="entry name" value="Lipid_A_modif_metabolic_enz"/>
</dbReference>
<accession>A0A8E2A3C3</accession>
<dbReference type="InterPro" id="IPR036291">
    <property type="entry name" value="NAD(P)-bd_dom_sf"/>
</dbReference>
<dbReference type="Proteomes" id="UP000574332">
    <property type="component" value="Unassembled WGS sequence"/>
</dbReference>
<dbReference type="InterPro" id="IPR001509">
    <property type="entry name" value="Epimerase_deHydtase"/>
</dbReference>
<reference evidence="2 3" key="1">
    <citation type="submission" date="2020-07" db="EMBL/GenBank/DDBJ databases">
        <title>Genomic Encyclopedia of Type Strains, Phase IV (KMG-IV): sequencing the most valuable type-strain genomes for metagenomic binning, comparative biology and taxonomic classification.</title>
        <authorList>
            <person name="Goeker M."/>
        </authorList>
    </citation>
    <scope>NUCLEOTIDE SEQUENCE [LARGE SCALE GENOMIC DNA]</scope>
    <source>
        <strain evidence="2 3">DSM 23697</strain>
    </source>
</reference>
<gene>
    <name evidence="2" type="ORF">F5613_002962</name>
</gene>
<sequence>MNILITGVHGFVGSNLVKALCAKHTVYGVDIVAQHKPGLAKTYSWNDLNENRIPAMDVIIHLAAVTPDVAVRCIRKPDFTVNLTLTQRVFNYFLASDSKKFIFFSSVKAVANSVGDEVLDEEAIPWPVEAFGETKLKEERYIMGKFNMDDESWKRVYILRPCLIHGPGNKGYLYLLYNMVNKGIPWPLGAFGNKRSFTSMDNLSFIIEGLVSGHVASGIYHIGDDQTISTNELIEVICESQGRKARIWRLPKYFIRSVAVIGDLFCLPLNRVRFKKPTDTYVVNNSKIKRALDIESLPVNARKGLLDTFNSFKEESDK</sequence>
<protein>
    <submittedName>
        <fullName evidence="2">Nucleoside-diphosphate-sugar epimerase</fullName>
    </submittedName>
</protein>
<dbReference type="Gene3D" id="3.40.50.720">
    <property type="entry name" value="NAD(P)-binding Rossmann-like Domain"/>
    <property type="match status" value="1"/>
</dbReference>